<sequence>MKKIILIAFGILVGILNTQAQVTVNPGVKGGLNFSRLTNFEANGPKVDFNLGGYAAIKFNRLYTLQPEVNYSRQGVRSEYVNFFSPTPNYNNSRTKTYSLDYVSLSVINKFNFAGRPFYALVGPSLDFKVADNFSSYNRPVDFDFSIVGGVGYTLPNGLSFEARIKQGFLDIFGNDYFYKDSNNDYHYNDVVLNQVFQLGITYTFKVK</sequence>
<dbReference type="InterPro" id="IPR025665">
    <property type="entry name" value="Beta-barrel_OMP_2"/>
</dbReference>
<dbReference type="AlphaFoldDB" id="A0A9X3C520"/>
<feature type="chain" id="PRO_5040910784" evidence="1">
    <location>
        <begin position="21"/>
        <end position="208"/>
    </location>
</feature>
<organism evidence="3 4">
    <name type="scientific">Flavobacterium shii</name>
    <dbReference type="NCBI Taxonomy" id="2987687"/>
    <lineage>
        <taxon>Bacteria</taxon>
        <taxon>Pseudomonadati</taxon>
        <taxon>Bacteroidota</taxon>
        <taxon>Flavobacteriia</taxon>
        <taxon>Flavobacteriales</taxon>
        <taxon>Flavobacteriaceae</taxon>
        <taxon>Flavobacterium</taxon>
    </lineage>
</organism>
<reference evidence="3" key="1">
    <citation type="submission" date="2022-10" db="EMBL/GenBank/DDBJ databases">
        <title>Two novel species of Flavobacterium.</title>
        <authorList>
            <person name="Liu Q."/>
            <person name="Xin Y.-H."/>
        </authorList>
    </citation>
    <scope>NUCLEOTIDE SEQUENCE</scope>
    <source>
        <strain evidence="3">LS1R49</strain>
    </source>
</reference>
<feature type="domain" description="Outer membrane protein beta-barrel" evidence="2">
    <location>
        <begin position="19"/>
        <end position="173"/>
    </location>
</feature>
<name>A0A9X3C520_9FLAO</name>
<dbReference type="EMBL" id="JAOZEW010000021">
    <property type="protein sequence ID" value="MCV9929624.1"/>
    <property type="molecule type" value="Genomic_DNA"/>
</dbReference>
<evidence type="ECO:0000313" key="4">
    <source>
        <dbReference type="Proteomes" id="UP001151079"/>
    </source>
</evidence>
<dbReference type="Pfam" id="PF13568">
    <property type="entry name" value="OMP_b-brl_2"/>
    <property type="match status" value="1"/>
</dbReference>
<keyword evidence="4" id="KW-1185">Reference proteome</keyword>
<comment type="caution">
    <text evidence="3">The sequence shown here is derived from an EMBL/GenBank/DDBJ whole genome shotgun (WGS) entry which is preliminary data.</text>
</comment>
<evidence type="ECO:0000259" key="2">
    <source>
        <dbReference type="Pfam" id="PF13568"/>
    </source>
</evidence>
<proteinExistence type="predicted"/>
<gene>
    <name evidence="3" type="ORF">OIU83_18325</name>
</gene>
<dbReference type="RefSeq" id="WP_264207712.1">
    <property type="nucleotide sequence ID" value="NZ_JAOZEW010000021.1"/>
</dbReference>
<dbReference type="Proteomes" id="UP001151079">
    <property type="component" value="Unassembled WGS sequence"/>
</dbReference>
<keyword evidence="1" id="KW-0732">Signal</keyword>
<evidence type="ECO:0000256" key="1">
    <source>
        <dbReference type="SAM" id="SignalP"/>
    </source>
</evidence>
<accession>A0A9X3C520</accession>
<feature type="signal peptide" evidence="1">
    <location>
        <begin position="1"/>
        <end position="20"/>
    </location>
</feature>
<protein>
    <submittedName>
        <fullName evidence="3">PorT family protein</fullName>
    </submittedName>
</protein>
<evidence type="ECO:0000313" key="3">
    <source>
        <dbReference type="EMBL" id="MCV9929624.1"/>
    </source>
</evidence>